<keyword evidence="4" id="KW-1185">Reference proteome</keyword>
<dbReference type="EC" id="3.4.16.4" evidence="3"/>
<dbReference type="GO" id="GO:0009002">
    <property type="term" value="F:serine-type D-Ala-D-Ala carboxypeptidase activity"/>
    <property type="evidence" value="ECO:0007669"/>
    <property type="project" value="UniProtKB-EC"/>
</dbReference>
<dbReference type="SUPFAM" id="SSF81923">
    <property type="entry name" value="Double Clp-N motif"/>
    <property type="match status" value="1"/>
</dbReference>
<evidence type="ECO:0000313" key="3">
    <source>
        <dbReference type="EMBL" id="MBP2193965.1"/>
    </source>
</evidence>
<keyword evidence="3" id="KW-0645">Protease</keyword>
<organism evidence="3 4">
    <name type="scientific">Nocardia goodfellowii</name>
    <dbReference type="NCBI Taxonomy" id="882446"/>
    <lineage>
        <taxon>Bacteria</taxon>
        <taxon>Bacillati</taxon>
        <taxon>Actinomycetota</taxon>
        <taxon>Actinomycetes</taxon>
        <taxon>Mycobacteriales</taxon>
        <taxon>Nocardiaceae</taxon>
        <taxon>Nocardia</taxon>
    </lineage>
</organism>
<evidence type="ECO:0000259" key="2">
    <source>
        <dbReference type="PROSITE" id="PS51903"/>
    </source>
</evidence>
<dbReference type="RefSeq" id="WP_307869838.1">
    <property type="nucleotide sequence ID" value="NZ_JAGGMR010000001.1"/>
</dbReference>
<comment type="caution">
    <text evidence="3">The sequence shown here is derived from an EMBL/GenBank/DDBJ whole genome shotgun (WGS) entry which is preliminary data.</text>
</comment>
<dbReference type="EMBL" id="JAGGMR010000001">
    <property type="protein sequence ID" value="MBP2193965.1"/>
    <property type="molecule type" value="Genomic_DNA"/>
</dbReference>
<reference evidence="3 4" key="1">
    <citation type="submission" date="2021-03" db="EMBL/GenBank/DDBJ databases">
        <title>Sequencing the genomes of 1000 actinobacteria strains.</title>
        <authorList>
            <person name="Klenk H.-P."/>
        </authorList>
    </citation>
    <scope>NUCLEOTIDE SEQUENCE [LARGE SCALE GENOMIC DNA]</scope>
    <source>
        <strain evidence="3 4">DSM 45516</strain>
    </source>
</reference>
<keyword evidence="3" id="KW-0378">Hydrolase</keyword>
<name>A0ABS4QQJ1_9NOCA</name>
<evidence type="ECO:0000256" key="1">
    <source>
        <dbReference type="PROSITE-ProRule" id="PRU01251"/>
    </source>
</evidence>
<dbReference type="PROSITE" id="PS51903">
    <property type="entry name" value="CLP_R"/>
    <property type="match status" value="1"/>
</dbReference>
<sequence length="144" mass="15309">MLRAGQEARQDGSATIEAQHLLLAIAELEGTAPQSLLIAAGLDAQTIRAALNREFERSLAVAGVTISNLPEASPYSAKEPVLGASSKLALERMARTYAKRELHPANLLLAILLAEVGTVPRALALAGVDRAELITRISDFRAEE</sequence>
<evidence type="ECO:0000313" key="4">
    <source>
        <dbReference type="Proteomes" id="UP001519325"/>
    </source>
</evidence>
<protein>
    <submittedName>
        <fullName evidence="3">D-alanyl-D-alanine carboxypeptidase</fullName>
        <ecNumber evidence="3">3.4.16.4</ecNumber>
    </submittedName>
</protein>
<dbReference type="Gene3D" id="1.10.1780.10">
    <property type="entry name" value="Clp, N-terminal domain"/>
    <property type="match status" value="1"/>
</dbReference>
<proteinExistence type="predicted"/>
<dbReference type="InterPro" id="IPR004176">
    <property type="entry name" value="Clp_R_N"/>
</dbReference>
<gene>
    <name evidence="3" type="ORF">BJ987_006866</name>
</gene>
<keyword evidence="1" id="KW-0677">Repeat</keyword>
<dbReference type="Proteomes" id="UP001519325">
    <property type="component" value="Unassembled WGS sequence"/>
</dbReference>
<dbReference type="InterPro" id="IPR036628">
    <property type="entry name" value="Clp_N_dom_sf"/>
</dbReference>
<feature type="domain" description="Clp R" evidence="2">
    <location>
        <begin position="1"/>
        <end position="143"/>
    </location>
</feature>
<accession>A0ABS4QQJ1</accession>
<keyword evidence="3" id="KW-0121">Carboxypeptidase</keyword>